<organism evidence="8 9">
    <name type="scientific">Neotamlana nanhaiensis</name>
    <dbReference type="NCBI Taxonomy" id="1382798"/>
    <lineage>
        <taxon>Bacteria</taxon>
        <taxon>Pseudomonadati</taxon>
        <taxon>Bacteroidota</taxon>
        <taxon>Flavobacteriia</taxon>
        <taxon>Flavobacteriales</taxon>
        <taxon>Flavobacteriaceae</taxon>
        <taxon>Neotamlana</taxon>
    </lineage>
</organism>
<evidence type="ECO:0000256" key="2">
    <source>
        <dbReference type="ARBA" id="ARBA00022801"/>
    </source>
</evidence>
<dbReference type="Pfam" id="PF01112">
    <property type="entry name" value="Asparaginase_2"/>
    <property type="match status" value="1"/>
</dbReference>
<dbReference type="STRING" id="1382798.PK35_04230"/>
<keyword evidence="1" id="KW-0645">Protease</keyword>
<evidence type="ECO:0000313" key="9">
    <source>
        <dbReference type="Proteomes" id="UP000032361"/>
    </source>
</evidence>
<evidence type="ECO:0000256" key="4">
    <source>
        <dbReference type="ARBA" id="ARBA00069124"/>
    </source>
</evidence>
<dbReference type="FunFam" id="3.60.20.30:FF:000001">
    <property type="entry name" value="Isoaspartyl peptidase/L-asparaginase"/>
    <property type="match status" value="1"/>
</dbReference>
<dbReference type="RefSeq" id="WP_044625442.1">
    <property type="nucleotide sequence ID" value="NZ_JTDV01000002.1"/>
</dbReference>
<evidence type="ECO:0000256" key="1">
    <source>
        <dbReference type="ARBA" id="ARBA00022670"/>
    </source>
</evidence>
<name>A0A0D7W4A1_9FLAO</name>
<gene>
    <name evidence="8" type="ORF">PK35_04230</name>
</gene>
<dbReference type="PATRIC" id="fig|1382798.3.peg.2021"/>
<evidence type="ECO:0000256" key="7">
    <source>
        <dbReference type="PIRSR" id="PIRSR600246-3"/>
    </source>
</evidence>
<evidence type="ECO:0000256" key="3">
    <source>
        <dbReference type="ARBA" id="ARBA00022813"/>
    </source>
</evidence>
<dbReference type="OrthoDB" id="9780217at2"/>
<dbReference type="EMBL" id="JTDV01000002">
    <property type="protein sequence ID" value="KJD33950.1"/>
    <property type="molecule type" value="Genomic_DNA"/>
</dbReference>
<accession>A0A0D7W4A1</accession>
<keyword evidence="9" id="KW-1185">Reference proteome</keyword>
<sequence length="373" mass="40923">MKKITVIVLSLFLFYGCKKNDKLIDSEIKEERIYKSDETRKANEELQNLKIVNRDDSKENFSIVIHGGAGYINPDNLTPEKENEYQQKLTEAITVGYNILKNGGTSLDAVQQTINILEDSPLFNAGKGAVFTHENYNEHDASIMDGKTLNAGASSGTRIVKNPINLARAVMDKSPHVMLSDRGAETFAKEQNLEIVDPSYFTTESRLKALERVKNSEKNKVSAFYDDTIKDSKFGTVGCAALDKHGNLAAGTSTGGMTNKRWGRIGDSPIIGAGTYANNNTCAVSSTGWGEYFIRGMVAYDISALMEYKNLSLKEAANIVIQEKLSKLGDGKGNGGIVAVDKNGNMVMEFNTPGMFRASMNDKGELYVAMFKN</sequence>
<feature type="active site" description="Nucleophile" evidence="5">
    <location>
        <position position="236"/>
    </location>
</feature>
<dbReference type="GO" id="GO:0016811">
    <property type="term" value="F:hydrolase activity, acting on carbon-nitrogen (but not peptide) bonds, in linear amides"/>
    <property type="evidence" value="ECO:0007669"/>
    <property type="project" value="UniProtKB-ARBA"/>
</dbReference>
<dbReference type="InterPro" id="IPR029055">
    <property type="entry name" value="Ntn_hydrolases_N"/>
</dbReference>
<keyword evidence="3" id="KW-0068">Autocatalytic cleavage</keyword>
<dbReference type="SUPFAM" id="SSF56235">
    <property type="entry name" value="N-terminal nucleophile aminohydrolases (Ntn hydrolases)"/>
    <property type="match status" value="1"/>
</dbReference>
<protein>
    <recommendedName>
        <fullName evidence="4">Isoaspartyl peptidase</fullName>
    </recommendedName>
</protein>
<dbReference type="PANTHER" id="PTHR10188">
    <property type="entry name" value="L-ASPARAGINASE"/>
    <property type="match status" value="1"/>
</dbReference>
<reference evidence="8 9" key="1">
    <citation type="journal article" date="2015" name="Antonie Van Leeuwenhoek">
        <title>Tamlana nanhaiensis sp. nov., isolated from surface seawater collected from the South China Sea.</title>
        <authorList>
            <person name="Liu X."/>
            <person name="Lai Q."/>
            <person name="Du Y."/>
            <person name="Li G."/>
            <person name="Sun F."/>
            <person name="Shao Z."/>
        </authorList>
    </citation>
    <scope>NUCLEOTIDE SEQUENCE [LARGE SCALE GENOMIC DNA]</scope>
    <source>
        <strain evidence="8 9">FHC16</strain>
    </source>
</reference>
<dbReference type="PROSITE" id="PS51257">
    <property type="entry name" value="PROKAR_LIPOPROTEIN"/>
    <property type="match status" value="1"/>
</dbReference>
<dbReference type="CDD" id="cd04701">
    <property type="entry name" value="Asparaginase_2"/>
    <property type="match status" value="1"/>
</dbReference>
<feature type="binding site" evidence="6">
    <location>
        <begin position="264"/>
        <end position="267"/>
    </location>
    <ligand>
        <name>substrate</name>
    </ligand>
</feature>
<feature type="binding site" evidence="6">
    <location>
        <begin position="287"/>
        <end position="290"/>
    </location>
    <ligand>
        <name>substrate</name>
    </ligand>
</feature>
<comment type="caution">
    <text evidence="8">The sequence shown here is derived from an EMBL/GenBank/DDBJ whole genome shotgun (WGS) entry which is preliminary data.</text>
</comment>
<feature type="site" description="Cleavage; by autolysis" evidence="7">
    <location>
        <begin position="235"/>
        <end position="236"/>
    </location>
</feature>
<proteinExistence type="predicted"/>
<evidence type="ECO:0000313" key="8">
    <source>
        <dbReference type="EMBL" id="KJD33950.1"/>
    </source>
</evidence>
<dbReference type="InterPro" id="IPR000246">
    <property type="entry name" value="Peptidase_T2"/>
</dbReference>
<dbReference type="PANTHER" id="PTHR10188:SF6">
    <property type="entry name" value="N(4)-(BETA-N-ACETYLGLUCOSAMINYL)-L-ASPARAGINASE"/>
    <property type="match status" value="1"/>
</dbReference>
<dbReference type="Gene3D" id="3.60.20.30">
    <property type="entry name" value="(Glycosyl)asparaginase"/>
    <property type="match status" value="1"/>
</dbReference>
<dbReference type="GO" id="GO:0006508">
    <property type="term" value="P:proteolysis"/>
    <property type="evidence" value="ECO:0007669"/>
    <property type="project" value="UniProtKB-KW"/>
</dbReference>
<evidence type="ECO:0000256" key="5">
    <source>
        <dbReference type="PIRSR" id="PIRSR600246-1"/>
    </source>
</evidence>
<dbReference type="GO" id="GO:0008233">
    <property type="term" value="F:peptidase activity"/>
    <property type="evidence" value="ECO:0007669"/>
    <property type="project" value="UniProtKB-KW"/>
</dbReference>
<evidence type="ECO:0000256" key="6">
    <source>
        <dbReference type="PIRSR" id="PIRSR600246-2"/>
    </source>
</evidence>
<keyword evidence="2" id="KW-0378">Hydrolase</keyword>
<dbReference type="AlphaFoldDB" id="A0A0D7W4A1"/>
<dbReference type="Proteomes" id="UP000032361">
    <property type="component" value="Unassembled WGS sequence"/>
</dbReference>